<evidence type="ECO:0000313" key="2">
    <source>
        <dbReference type="Proteomes" id="UP000178771"/>
    </source>
</evidence>
<gene>
    <name evidence="1" type="ORF">A2982_02730</name>
</gene>
<protein>
    <recommendedName>
        <fullName evidence="3">Nucleotidyl transferase AbiEii/AbiGii toxin family protein</fullName>
    </recommendedName>
</protein>
<dbReference type="Gene3D" id="3.10.450.620">
    <property type="entry name" value="JHP933, nucleotidyltransferase-like core domain"/>
    <property type="match status" value="1"/>
</dbReference>
<reference evidence="1 2" key="1">
    <citation type="journal article" date="2016" name="Nat. Commun.">
        <title>Thousands of microbial genomes shed light on interconnected biogeochemical processes in an aquifer system.</title>
        <authorList>
            <person name="Anantharaman K."/>
            <person name="Brown C.T."/>
            <person name="Hug L.A."/>
            <person name="Sharon I."/>
            <person name="Castelle C.J."/>
            <person name="Probst A.J."/>
            <person name="Thomas B.C."/>
            <person name="Singh A."/>
            <person name="Wilkins M.J."/>
            <person name="Karaoz U."/>
            <person name="Brodie E.L."/>
            <person name="Williams K.H."/>
            <person name="Hubbard S.S."/>
            <person name="Banfield J.F."/>
        </authorList>
    </citation>
    <scope>NUCLEOTIDE SEQUENCE [LARGE SCALE GENOMIC DNA]</scope>
</reference>
<dbReference type="Pfam" id="PF08843">
    <property type="entry name" value="AbiEii"/>
    <property type="match status" value="1"/>
</dbReference>
<evidence type="ECO:0008006" key="3">
    <source>
        <dbReference type="Google" id="ProtNLM"/>
    </source>
</evidence>
<proteinExistence type="predicted"/>
<name>A0A1F4V2Q1_UNCKA</name>
<evidence type="ECO:0000313" key="1">
    <source>
        <dbReference type="EMBL" id="OGC51458.1"/>
    </source>
</evidence>
<dbReference type="Proteomes" id="UP000178771">
    <property type="component" value="Unassembled WGS sequence"/>
</dbReference>
<dbReference type="InterPro" id="IPR014942">
    <property type="entry name" value="AbiEii"/>
</dbReference>
<accession>A0A1F4V2Q1</accession>
<organism evidence="1 2">
    <name type="scientific">candidate division WWE3 bacterium RIFCSPLOWO2_01_FULL_39_13</name>
    <dbReference type="NCBI Taxonomy" id="1802624"/>
    <lineage>
        <taxon>Bacteria</taxon>
        <taxon>Katanobacteria</taxon>
    </lineage>
</organism>
<dbReference type="STRING" id="1802624.A2982_02730"/>
<dbReference type="AlphaFoldDB" id="A0A1F4V2Q1"/>
<dbReference type="EMBL" id="MEVH01000022">
    <property type="protein sequence ID" value="OGC51458.1"/>
    <property type="molecule type" value="Genomic_DNA"/>
</dbReference>
<comment type="caution">
    <text evidence="1">The sequence shown here is derived from an EMBL/GenBank/DDBJ whole genome shotgun (WGS) entry which is preliminary data.</text>
</comment>
<sequence length="239" mass="27811">MISQSVIQSLAQKLQSTELNIQREYIQNLFLSYFYQQPDSNKIFFKGGTALRIIYQSPRFSEDLDFSSTKTAIKKIEDIVIHTIGEIEREGINVDIKESKKTSGGYLAIIHFFLNNQEIAIQLEISQRERVNKGELTTVVNDFIPPYTLVTLSQDQLISEKVQALLTRQKARDFYDLYYILRANLLSTKDKGILEKVLILLSKTNILFEQELKIFLPKSHWSIVRNFKKTLEQEIKRTI</sequence>